<organism evidence="3 4">
    <name type="scientific">Paenibacillus monticola</name>
    <dbReference type="NCBI Taxonomy" id="2666075"/>
    <lineage>
        <taxon>Bacteria</taxon>
        <taxon>Bacillati</taxon>
        <taxon>Bacillota</taxon>
        <taxon>Bacilli</taxon>
        <taxon>Bacillales</taxon>
        <taxon>Paenibacillaceae</taxon>
        <taxon>Paenibacillus</taxon>
    </lineage>
</organism>
<accession>A0A7X2L466</accession>
<keyword evidence="4" id="KW-1185">Reference proteome</keyword>
<feature type="chain" id="PRO_5031156028" evidence="2">
    <location>
        <begin position="24"/>
        <end position="84"/>
    </location>
</feature>
<evidence type="ECO:0000256" key="1">
    <source>
        <dbReference type="SAM" id="MobiDB-lite"/>
    </source>
</evidence>
<keyword evidence="2" id="KW-0732">Signal</keyword>
<dbReference type="Proteomes" id="UP000463051">
    <property type="component" value="Unassembled WGS sequence"/>
</dbReference>
<sequence length="84" mass="9023">MKKLGLGIAALVLLMGIGTSVYAAAGTDKGESFFEQMLPFAKQMHPDLTVAQIKDMADNCQKNNGTGMGSMMNSSNNRSNMMNF</sequence>
<dbReference type="AlphaFoldDB" id="A0A7X2L466"/>
<name>A0A7X2L466_9BACL</name>
<evidence type="ECO:0000313" key="4">
    <source>
        <dbReference type="Proteomes" id="UP000463051"/>
    </source>
</evidence>
<feature type="signal peptide" evidence="2">
    <location>
        <begin position="1"/>
        <end position="23"/>
    </location>
</feature>
<protein>
    <submittedName>
        <fullName evidence="3">FAD/FMN-containing dehydrogenase</fullName>
    </submittedName>
</protein>
<dbReference type="RefSeq" id="WP_154121635.1">
    <property type="nucleotide sequence ID" value="NZ_WJXB01000012.1"/>
</dbReference>
<dbReference type="EMBL" id="WJXB01000012">
    <property type="protein sequence ID" value="MRN56139.1"/>
    <property type="molecule type" value="Genomic_DNA"/>
</dbReference>
<reference evidence="3 4" key="1">
    <citation type="submission" date="2019-11" db="EMBL/GenBank/DDBJ databases">
        <title>Paenibacillus monticola sp. nov., a novel PGPR strain isolated from mountain sample in China.</title>
        <authorList>
            <person name="Zhao Q."/>
            <person name="Li H.-P."/>
            <person name="Zhang J.-L."/>
        </authorList>
    </citation>
    <scope>NUCLEOTIDE SEQUENCE [LARGE SCALE GENOMIC DNA]</scope>
    <source>
        <strain evidence="3 4">LC-T2</strain>
    </source>
</reference>
<comment type="caution">
    <text evidence="3">The sequence shown here is derived from an EMBL/GenBank/DDBJ whole genome shotgun (WGS) entry which is preliminary data.</text>
</comment>
<evidence type="ECO:0000313" key="3">
    <source>
        <dbReference type="EMBL" id="MRN56139.1"/>
    </source>
</evidence>
<feature type="region of interest" description="Disordered" evidence="1">
    <location>
        <begin position="64"/>
        <end position="84"/>
    </location>
</feature>
<evidence type="ECO:0000256" key="2">
    <source>
        <dbReference type="SAM" id="SignalP"/>
    </source>
</evidence>
<proteinExistence type="predicted"/>
<gene>
    <name evidence="3" type="ORF">GJB61_24500</name>
</gene>